<evidence type="ECO:0000259" key="2">
    <source>
        <dbReference type="Pfam" id="PF12879"/>
    </source>
</evidence>
<dbReference type="Proteomes" id="UP000092716">
    <property type="component" value="Chromosome 11"/>
</dbReference>
<dbReference type="KEGG" id="pcot:PCOAH_00035990"/>
<feature type="compositionally biased region" description="Basic and acidic residues" evidence="1">
    <location>
        <begin position="298"/>
        <end position="307"/>
    </location>
</feature>
<evidence type="ECO:0000259" key="3">
    <source>
        <dbReference type="Pfam" id="PF12887"/>
    </source>
</evidence>
<keyword evidence="5" id="KW-1185">Reference proteome</keyword>
<feature type="domain" description="Schizont-infected cell agglutination C-terminal" evidence="2">
    <location>
        <begin position="425"/>
        <end position="548"/>
    </location>
</feature>
<dbReference type="Pfam" id="PF12879">
    <property type="entry name" value="SICA_C"/>
    <property type="match status" value="1"/>
</dbReference>
<feature type="compositionally biased region" description="Low complexity" evidence="1">
    <location>
        <begin position="391"/>
        <end position="413"/>
    </location>
</feature>
<evidence type="ECO:0000313" key="4">
    <source>
        <dbReference type="EMBL" id="ANQ09274.1"/>
    </source>
</evidence>
<dbReference type="InterPro" id="IPR024288">
    <property type="entry name" value="SICA_C"/>
</dbReference>
<name>A0A1B1E2L9_9APIC</name>
<dbReference type="RefSeq" id="XP_019915969.1">
    <property type="nucleotide sequence ID" value="XM_020060390.1"/>
</dbReference>
<proteinExistence type="predicted"/>
<feature type="compositionally biased region" description="Gly residues" evidence="1">
    <location>
        <begin position="357"/>
        <end position="366"/>
    </location>
</feature>
<dbReference type="InterPro" id="IPR024290">
    <property type="entry name" value="SICA_extracell_a"/>
</dbReference>
<dbReference type="GeneID" id="30910330"/>
<dbReference type="AlphaFoldDB" id="A0A1B1E2L9"/>
<evidence type="ECO:0000313" key="5">
    <source>
        <dbReference type="Proteomes" id="UP000092716"/>
    </source>
</evidence>
<evidence type="ECO:0000256" key="1">
    <source>
        <dbReference type="SAM" id="MobiDB-lite"/>
    </source>
</evidence>
<gene>
    <name evidence="4" type="ORF">PCOAH_00035990</name>
</gene>
<dbReference type="VEuPathDB" id="PlasmoDB:PCOAH_00035990"/>
<accession>A0A1B1E2L9</accession>
<dbReference type="OrthoDB" id="376328at2759"/>
<organism evidence="4 5">
    <name type="scientific">Plasmodium coatneyi</name>
    <dbReference type="NCBI Taxonomy" id="208452"/>
    <lineage>
        <taxon>Eukaryota</taxon>
        <taxon>Sar</taxon>
        <taxon>Alveolata</taxon>
        <taxon>Apicomplexa</taxon>
        <taxon>Aconoidasida</taxon>
        <taxon>Haemosporida</taxon>
        <taxon>Plasmodiidae</taxon>
        <taxon>Plasmodium</taxon>
    </lineage>
</organism>
<feature type="compositionally biased region" description="Polar residues" evidence="1">
    <location>
        <begin position="367"/>
        <end position="390"/>
    </location>
</feature>
<dbReference type="EMBL" id="CP016249">
    <property type="protein sequence ID" value="ANQ09274.1"/>
    <property type="molecule type" value="Genomic_DNA"/>
</dbReference>
<sequence>MEDDVNRLLGELKGYMNMDEKPGLIHHICGGITRNGRHEKNQMTRICKRLVRVVYWMENWDINGKKWKDEKEKKEDEWKQYLKCIIGNRVILRILGNKCGAEKIMEVVAGTMGGKGNRFPRGKESKMDCNWVGEAHMGDQEELIGETIDKWLQEERKPKDGITELEQVMQWMECKGDEKDQEEAKQKGTCSNGRIVDLLEAGRSKQLRELVNKDQPATKPADAPPASPGTSLRSDEDSTSDPVKKPESEDTVQTQEGKGTKSSETTSKDGDCQSEQGSDNVENIVKCLEGSDAATIPKHKDINDPHEATAATGPVGQTGPNIKATEEGSVSGHGHQQPGLPGPGAPGEEDPTATKGGTQGVSGPGSTGTWNPGSSGTRSTGTWNPGSSDLGSTGHQSPGSSGPSSTGNQNTGTPRPSAGEGYFFLGKKRRRYKRAHQIRGHPTLEEQLHHVDDQADGPHEYTLVKERKQARSAPTGRMKGPIKRGVSLRRAGRRGVGHRTIIDIHLEVLDECQKVDLHSTKEDFFEVLVQEFMGSKFIEQEDVPKEQVPCSDSEFREGRHCS</sequence>
<dbReference type="Pfam" id="PF12887">
    <property type="entry name" value="SICA_alpha"/>
    <property type="match status" value="1"/>
</dbReference>
<feature type="domain" description="Schizont-infected cell agglutination extracellular alpha" evidence="3">
    <location>
        <begin position="1"/>
        <end position="151"/>
    </location>
</feature>
<reference evidence="5" key="1">
    <citation type="submission" date="2016-06" db="EMBL/GenBank/DDBJ databases">
        <title>First high quality genome sequence of Plasmodium coatneyi using continuous long reads from single molecule, real-time sequencing.</title>
        <authorList>
            <person name="Chien J.-T."/>
            <person name="Pakala S.B."/>
            <person name="Geraldo J.A."/>
            <person name="Lapp S.A."/>
            <person name="Barnwell J.W."/>
            <person name="Kissinger J.C."/>
            <person name="Galinski M.R."/>
            <person name="Humphrey J.C."/>
        </authorList>
    </citation>
    <scope>NUCLEOTIDE SEQUENCE [LARGE SCALE GENOMIC DNA]</scope>
    <source>
        <strain evidence="5">Hackeri</strain>
    </source>
</reference>
<feature type="region of interest" description="Disordered" evidence="1">
    <location>
        <begin position="210"/>
        <end position="421"/>
    </location>
</feature>
<feature type="compositionally biased region" description="Basic and acidic residues" evidence="1">
    <location>
        <begin position="258"/>
        <end position="271"/>
    </location>
</feature>
<protein>
    <submittedName>
        <fullName evidence="4">SICA antigen</fullName>
    </submittedName>
</protein>